<dbReference type="GO" id="GO:0005737">
    <property type="term" value="C:cytoplasm"/>
    <property type="evidence" value="ECO:0007669"/>
    <property type="project" value="UniProtKB-SubCell"/>
</dbReference>
<dbReference type="GO" id="GO:0008988">
    <property type="term" value="F:rRNA (adenine-N6-)-methyltransferase activity"/>
    <property type="evidence" value="ECO:0007669"/>
    <property type="project" value="InterPro"/>
</dbReference>
<dbReference type="PANTHER" id="PTHR13493">
    <property type="entry name" value="ZINC FINGER CCHC DOMAIN-CONTAINING"/>
    <property type="match status" value="1"/>
</dbReference>
<dbReference type="InterPro" id="IPR041370">
    <property type="entry name" value="Mlase_EEF1AKMT1/ZCCHC4"/>
</dbReference>
<reference evidence="5" key="1">
    <citation type="submission" date="2021-06" db="EMBL/GenBank/DDBJ databases">
        <title>Parelaphostrongylus tenuis whole genome reference sequence.</title>
        <authorList>
            <person name="Garwood T.J."/>
            <person name="Larsen P.A."/>
            <person name="Fountain-Jones N.M."/>
            <person name="Garbe J.R."/>
            <person name="Macchietto M.G."/>
            <person name="Kania S.A."/>
            <person name="Gerhold R.W."/>
            <person name="Richards J.E."/>
            <person name="Wolf T.M."/>
        </authorList>
    </citation>
    <scope>NUCLEOTIDE SEQUENCE</scope>
    <source>
        <strain evidence="5">MNPRO001-30</strain>
        <tissue evidence="5">Meninges</tissue>
    </source>
</reference>
<keyword evidence="6" id="KW-1185">Reference proteome</keyword>
<comment type="subcellular location">
    <subcellularLocation>
        <location evidence="1">Cytoplasm</location>
    </subcellularLocation>
</comment>
<accession>A0AAD5NAC0</accession>
<dbReference type="EMBL" id="JAHQIW010004799">
    <property type="protein sequence ID" value="KAJ1363769.1"/>
    <property type="molecule type" value="Genomic_DNA"/>
</dbReference>
<dbReference type="InterPro" id="IPR034804">
    <property type="entry name" value="SQR/QFR_C/D"/>
</dbReference>
<dbReference type="Pfam" id="PF10237">
    <property type="entry name" value="N6-adenineMlase"/>
    <property type="match status" value="1"/>
</dbReference>
<dbReference type="AlphaFoldDB" id="A0AAD5NAC0"/>
<evidence type="ECO:0000256" key="4">
    <source>
        <dbReference type="ARBA" id="ARBA00022679"/>
    </source>
</evidence>
<gene>
    <name evidence="5" type="ORF">KIN20_023701</name>
</gene>
<keyword evidence="3" id="KW-0489">Methyltransferase</keyword>
<evidence type="ECO:0000256" key="3">
    <source>
        <dbReference type="ARBA" id="ARBA00022603"/>
    </source>
</evidence>
<protein>
    <submittedName>
        <fullName evidence="5">Uncharacterized protein</fullName>
    </submittedName>
</protein>
<keyword evidence="4" id="KW-0808">Transferase</keyword>
<dbReference type="Gene3D" id="1.20.1300.10">
    <property type="entry name" value="Fumarate reductase/succinate dehydrogenase, transmembrane subunit"/>
    <property type="match status" value="1"/>
</dbReference>
<dbReference type="Proteomes" id="UP001196413">
    <property type="component" value="Unassembled WGS sequence"/>
</dbReference>
<proteinExistence type="predicted"/>
<name>A0AAD5NAC0_PARTN</name>
<organism evidence="5 6">
    <name type="scientific">Parelaphostrongylus tenuis</name>
    <name type="common">Meningeal worm</name>
    <dbReference type="NCBI Taxonomy" id="148309"/>
    <lineage>
        <taxon>Eukaryota</taxon>
        <taxon>Metazoa</taxon>
        <taxon>Ecdysozoa</taxon>
        <taxon>Nematoda</taxon>
        <taxon>Chromadorea</taxon>
        <taxon>Rhabditida</taxon>
        <taxon>Rhabditina</taxon>
        <taxon>Rhabditomorpha</taxon>
        <taxon>Strongyloidea</taxon>
        <taxon>Metastrongylidae</taxon>
        <taxon>Parelaphostrongylus</taxon>
    </lineage>
</organism>
<sequence>MPRAEPTIIPYISRLSAILPLQCCHWFPTAYFIHGPVMDTLLTLALTLHVHWGVQGVVQDYARPFVIGNFLAKAARAGVYVITATLLAVLLHFNTNDGRFRHVKEEVENSEEGVLFESEEPRKKYLRRIKAYENRAKLDPVALRKRGSFKVLDTADWDWIPHCPHGPCLLFEEKKSGGAKSRYFACAIYRQDTNSCPYKVELGEGDVPRSEDAIRKSSYLVGNFESTSNLVVDYASIEKKLQEIPSSTVLVFCHKCVDVFAVKHRCPSEIVSRAQLRAPTRLLAAKESQSGEAQFYFSDESLGVLKDVVRRSEADGVLCLGTPRLFEELRQLKNADRRLFLLDCDKRFAQFFPAHQFGMYSMLVDHFYDERSLRELLGFFKECSSVLLVCDPPFGVFMDPLMRTIDVIKRRHQDARGNNPAKFYACVIIPMFVGKHVLRIDKDYWMSDYRVTYENHKLFSNASKTIVRCFTNLKTRCFRLIKYQWLQVL</sequence>
<evidence type="ECO:0000256" key="1">
    <source>
        <dbReference type="ARBA" id="ARBA00004496"/>
    </source>
</evidence>
<evidence type="ECO:0000256" key="2">
    <source>
        <dbReference type="ARBA" id="ARBA00022490"/>
    </source>
</evidence>
<comment type="caution">
    <text evidence="5">The sequence shown here is derived from an EMBL/GenBank/DDBJ whole genome shotgun (WGS) entry which is preliminary data.</text>
</comment>
<dbReference type="GO" id="GO:0005730">
    <property type="term" value="C:nucleolus"/>
    <property type="evidence" value="ECO:0007669"/>
    <property type="project" value="TreeGrafter"/>
</dbReference>
<keyword evidence="2" id="KW-0963">Cytoplasm</keyword>
<evidence type="ECO:0000313" key="5">
    <source>
        <dbReference type="EMBL" id="KAJ1363769.1"/>
    </source>
</evidence>
<dbReference type="GO" id="GO:0016020">
    <property type="term" value="C:membrane"/>
    <property type="evidence" value="ECO:0007669"/>
    <property type="project" value="InterPro"/>
</dbReference>
<dbReference type="InterPro" id="IPR039846">
    <property type="entry name" value="ZCCHC4"/>
</dbReference>
<dbReference type="Pfam" id="PF05328">
    <property type="entry name" value="CybS"/>
    <property type="match status" value="1"/>
</dbReference>
<dbReference type="PANTHER" id="PTHR13493:SF3">
    <property type="entry name" value="RRNA N6-ADENOSINE-METHYLTRANSFERASE ZCCHC4"/>
    <property type="match status" value="1"/>
</dbReference>
<evidence type="ECO:0000313" key="6">
    <source>
        <dbReference type="Proteomes" id="UP001196413"/>
    </source>
</evidence>